<sequence length="244" mass="27370">MTTTMAPALAAWPHNQPAHNVGWPEPHLQYPPQAMMQTYLQPIHTSSIAPHSARREPLPRPGQSSPWTAEEDNILLDAKSQGLAWEEIKIKHFPNKSGNACRKRHERLLAKARKTDWDEARVQKLVNCYSRCREQIWRQLSDQVGERWDEVEKVMFQQGLRGLRNPRPYHGRTRSRASSSQGGPGEYDDASSDEYENVNDSGISLGHAGHSRRASELGTLQQQSLPSVGHILSEAGGGGYSYTS</sequence>
<dbReference type="InterPro" id="IPR009057">
    <property type="entry name" value="Homeodomain-like_sf"/>
</dbReference>
<dbReference type="OrthoDB" id="4151352at2759"/>
<dbReference type="STRING" id="1442369.A0A0D2GTL3"/>
<evidence type="ECO:0000256" key="1">
    <source>
        <dbReference type="SAM" id="MobiDB-lite"/>
    </source>
</evidence>
<evidence type="ECO:0000313" key="4">
    <source>
        <dbReference type="Proteomes" id="UP000053617"/>
    </source>
</evidence>
<feature type="region of interest" description="Disordered" evidence="1">
    <location>
        <begin position="48"/>
        <end position="69"/>
    </location>
</feature>
<dbReference type="Gene3D" id="1.10.10.60">
    <property type="entry name" value="Homeodomain-like"/>
    <property type="match status" value="1"/>
</dbReference>
<keyword evidence="4" id="KW-1185">Reference proteome</keyword>
<feature type="region of interest" description="Disordered" evidence="1">
    <location>
        <begin position="162"/>
        <end position="244"/>
    </location>
</feature>
<dbReference type="HOGENOM" id="CLU_088027_0_0_1"/>
<proteinExistence type="predicted"/>
<evidence type="ECO:0000313" key="3">
    <source>
        <dbReference type="EMBL" id="KIX01668.1"/>
    </source>
</evidence>
<dbReference type="RefSeq" id="XP_013268804.1">
    <property type="nucleotide sequence ID" value="XM_013413350.1"/>
</dbReference>
<protein>
    <recommendedName>
        <fullName evidence="2">Myb-like domain-containing protein</fullName>
    </recommendedName>
</protein>
<dbReference type="Proteomes" id="UP000053617">
    <property type="component" value="Unassembled WGS sequence"/>
</dbReference>
<feature type="compositionally biased region" description="Gly residues" evidence="1">
    <location>
        <begin position="235"/>
        <end position="244"/>
    </location>
</feature>
<gene>
    <name evidence="3" type="ORF">Z518_09394</name>
</gene>
<feature type="compositionally biased region" description="Acidic residues" evidence="1">
    <location>
        <begin position="186"/>
        <end position="197"/>
    </location>
</feature>
<dbReference type="SUPFAM" id="SSF46689">
    <property type="entry name" value="Homeodomain-like"/>
    <property type="match status" value="1"/>
</dbReference>
<dbReference type="GeneID" id="25297465"/>
<reference evidence="3 4" key="1">
    <citation type="submission" date="2015-01" db="EMBL/GenBank/DDBJ databases">
        <title>The Genome Sequence of Rhinocladiella mackenzie CBS 650.93.</title>
        <authorList>
            <consortium name="The Broad Institute Genomics Platform"/>
            <person name="Cuomo C."/>
            <person name="de Hoog S."/>
            <person name="Gorbushina A."/>
            <person name="Stielow B."/>
            <person name="Teixiera M."/>
            <person name="Abouelleil A."/>
            <person name="Chapman S.B."/>
            <person name="Priest M."/>
            <person name="Young S.K."/>
            <person name="Wortman J."/>
            <person name="Nusbaum C."/>
            <person name="Birren B."/>
        </authorList>
    </citation>
    <scope>NUCLEOTIDE SEQUENCE [LARGE SCALE GENOMIC DNA]</scope>
    <source>
        <strain evidence="3 4">CBS 650.93</strain>
    </source>
</reference>
<dbReference type="EMBL" id="KN847481">
    <property type="protein sequence ID" value="KIX01668.1"/>
    <property type="molecule type" value="Genomic_DNA"/>
</dbReference>
<evidence type="ECO:0000259" key="2">
    <source>
        <dbReference type="PROSITE" id="PS50090"/>
    </source>
</evidence>
<dbReference type="CDD" id="cd00167">
    <property type="entry name" value="SANT"/>
    <property type="match status" value="1"/>
</dbReference>
<dbReference type="AlphaFoldDB" id="A0A0D2GTL3"/>
<dbReference type="PROSITE" id="PS50090">
    <property type="entry name" value="MYB_LIKE"/>
    <property type="match status" value="1"/>
</dbReference>
<dbReference type="InterPro" id="IPR001005">
    <property type="entry name" value="SANT/Myb"/>
</dbReference>
<name>A0A0D2GTL3_9EURO</name>
<feature type="domain" description="Myb-like" evidence="2">
    <location>
        <begin position="65"/>
        <end position="109"/>
    </location>
</feature>
<organism evidence="3 4">
    <name type="scientific">Rhinocladiella mackenziei CBS 650.93</name>
    <dbReference type="NCBI Taxonomy" id="1442369"/>
    <lineage>
        <taxon>Eukaryota</taxon>
        <taxon>Fungi</taxon>
        <taxon>Dikarya</taxon>
        <taxon>Ascomycota</taxon>
        <taxon>Pezizomycotina</taxon>
        <taxon>Eurotiomycetes</taxon>
        <taxon>Chaetothyriomycetidae</taxon>
        <taxon>Chaetothyriales</taxon>
        <taxon>Herpotrichiellaceae</taxon>
        <taxon>Rhinocladiella</taxon>
    </lineage>
</organism>
<accession>A0A0D2GTL3</accession>
<dbReference type="VEuPathDB" id="FungiDB:Z518_09394"/>
<dbReference type="Pfam" id="PF13921">
    <property type="entry name" value="Myb_DNA-bind_6"/>
    <property type="match status" value="1"/>
</dbReference>